<sequence length="100" mass="11118">MQYIATLRHIVRANNRTAIIADRCHNRGVRGWSRDRGYFAKRAARHGNGDRILCAVGHVYANGHDDPGDLLPAFGGPQASIKGKYRELLSATGVTWLWGF</sequence>
<reference evidence="1" key="1">
    <citation type="submission" date="2023-04" db="EMBL/GenBank/DDBJ databases">
        <title>Aspergillus oryzae NBRC 4228.</title>
        <authorList>
            <person name="Ichikawa N."/>
            <person name="Sato H."/>
            <person name="Tonouchi N."/>
        </authorList>
    </citation>
    <scope>NUCLEOTIDE SEQUENCE</scope>
    <source>
        <strain evidence="1">NBRC 4228</strain>
    </source>
</reference>
<gene>
    <name evidence="1" type="ORF">Aory04_000058900</name>
</gene>
<name>A0AAN4YAL1_ASPOZ</name>
<organism evidence="1 2">
    <name type="scientific">Aspergillus oryzae</name>
    <name type="common">Yellow koji mold</name>
    <dbReference type="NCBI Taxonomy" id="5062"/>
    <lineage>
        <taxon>Eukaryota</taxon>
        <taxon>Fungi</taxon>
        <taxon>Dikarya</taxon>
        <taxon>Ascomycota</taxon>
        <taxon>Pezizomycotina</taxon>
        <taxon>Eurotiomycetes</taxon>
        <taxon>Eurotiomycetidae</taxon>
        <taxon>Eurotiales</taxon>
        <taxon>Aspergillaceae</taxon>
        <taxon>Aspergillus</taxon>
        <taxon>Aspergillus subgen. Circumdati</taxon>
    </lineage>
</organism>
<protein>
    <submittedName>
        <fullName evidence="1">Unnamed protein product</fullName>
    </submittedName>
</protein>
<evidence type="ECO:0000313" key="1">
    <source>
        <dbReference type="EMBL" id="GMG23064.1"/>
    </source>
</evidence>
<accession>A0AAN4YAL1</accession>
<dbReference type="AlphaFoldDB" id="A0AAN4YAL1"/>
<comment type="caution">
    <text evidence="1">The sequence shown here is derived from an EMBL/GenBank/DDBJ whole genome shotgun (WGS) entry which is preliminary data.</text>
</comment>
<dbReference type="EMBL" id="BSYA01000003">
    <property type="protein sequence ID" value="GMG23064.1"/>
    <property type="molecule type" value="Genomic_DNA"/>
</dbReference>
<proteinExistence type="predicted"/>
<evidence type="ECO:0000313" key="2">
    <source>
        <dbReference type="Proteomes" id="UP001165205"/>
    </source>
</evidence>
<dbReference type="Proteomes" id="UP001165205">
    <property type="component" value="Unassembled WGS sequence"/>
</dbReference>